<feature type="transmembrane region" description="Helical" evidence="7">
    <location>
        <begin position="233"/>
        <end position="254"/>
    </location>
</feature>
<dbReference type="GO" id="GO:0005886">
    <property type="term" value="C:plasma membrane"/>
    <property type="evidence" value="ECO:0007669"/>
    <property type="project" value="TreeGrafter"/>
</dbReference>
<evidence type="ECO:0000313" key="9">
    <source>
        <dbReference type="Proteomes" id="UP000472260"/>
    </source>
</evidence>
<proteinExistence type="inferred from homology"/>
<dbReference type="PANTHER" id="PTHR45665:SF6">
    <property type="entry name" value="AQP8A PROTEIN"/>
    <property type="match status" value="1"/>
</dbReference>
<dbReference type="InterPro" id="IPR000425">
    <property type="entry name" value="MIP"/>
</dbReference>
<dbReference type="GO" id="GO:0015250">
    <property type="term" value="F:water channel activity"/>
    <property type="evidence" value="ECO:0007669"/>
    <property type="project" value="TreeGrafter"/>
</dbReference>
<keyword evidence="4 7" id="KW-1133">Transmembrane helix</keyword>
<dbReference type="PRINTS" id="PR00783">
    <property type="entry name" value="MINTRINSICP"/>
</dbReference>
<evidence type="ECO:0000256" key="5">
    <source>
        <dbReference type="ARBA" id="ARBA00023136"/>
    </source>
</evidence>
<protein>
    <submittedName>
        <fullName evidence="8">Aquaporin-8-like</fullName>
    </submittedName>
</protein>
<feature type="transmembrane region" description="Helical" evidence="7">
    <location>
        <begin position="70"/>
        <end position="88"/>
    </location>
</feature>
<dbReference type="InterPro" id="IPR023271">
    <property type="entry name" value="Aquaporin-like"/>
</dbReference>
<reference evidence="8" key="1">
    <citation type="submission" date="2025-08" db="UniProtKB">
        <authorList>
            <consortium name="Ensembl"/>
        </authorList>
    </citation>
    <scope>IDENTIFICATION</scope>
</reference>
<feature type="transmembrane region" description="Helical" evidence="7">
    <location>
        <begin position="190"/>
        <end position="213"/>
    </location>
</feature>
<evidence type="ECO:0000313" key="8">
    <source>
        <dbReference type="Ensembl" id="ENSSANP00000082346.1"/>
    </source>
</evidence>
<name>A0A671RGE9_9TELE</name>
<gene>
    <name evidence="8" type="primary">aqp8a.1</name>
</gene>
<reference evidence="8" key="2">
    <citation type="submission" date="2025-09" db="UniProtKB">
        <authorList>
            <consortium name="Ensembl"/>
        </authorList>
    </citation>
    <scope>IDENTIFICATION</scope>
</reference>
<evidence type="ECO:0000256" key="6">
    <source>
        <dbReference type="RuleBase" id="RU000477"/>
    </source>
</evidence>
<evidence type="ECO:0000256" key="2">
    <source>
        <dbReference type="ARBA" id="ARBA00006175"/>
    </source>
</evidence>
<dbReference type="FunFam" id="1.20.1080.10:FF:000019">
    <property type="entry name" value="AQuaPorin or aquaglyceroporin related"/>
    <property type="match status" value="1"/>
</dbReference>
<dbReference type="Proteomes" id="UP000472260">
    <property type="component" value="Unassembled WGS sequence"/>
</dbReference>
<dbReference type="PANTHER" id="PTHR45665">
    <property type="entry name" value="AQUAPORIN-8"/>
    <property type="match status" value="1"/>
</dbReference>
<sequence length="264" mass="27597">MTSAESKSELFTVATGDGADAHQNQPKKLSFYEHYIQPCLAEVLGSTLFMFVGCVSVMGNVGISGSIQPALAHGLALAIAIAIFGEISGGHFNPAVSVCVYLIGGMELMLLVPYMLSQMLGGVIAATLMRKLLKAVTTNEAFANATGAAFDAVQTSHGTGSATVAEMIMTLFLTMVVSMGAVNGRTRSHLAPFCIGLTVTANILAGGGISGACMNPARAFGPAIVSGHWEYHWIYWVGPLTGALVTVSLVRLVVGDKKIRVIFK</sequence>
<feature type="transmembrane region" description="Helical" evidence="7">
    <location>
        <begin position="164"/>
        <end position="183"/>
    </location>
</feature>
<accession>A0A671RGE9</accession>
<dbReference type="SUPFAM" id="SSF81338">
    <property type="entry name" value="Aquaporin-like"/>
    <property type="match status" value="1"/>
</dbReference>
<dbReference type="AlphaFoldDB" id="A0A671RGE9"/>
<keyword evidence="5 7" id="KW-0472">Membrane</keyword>
<dbReference type="Gene3D" id="1.20.1080.10">
    <property type="entry name" value="Glycerol uptake facilitator protein"/>
    <property type="match status" value="1"/>
</dbReference>
<dbReference type="InterPro" id="IPR023277">
    <property type="entry name" value="Aquaporin_8"/>
</dbReference>
<evidence type="ECO:0000256" key="3">
    <source>
        <dbReference type="ARBA" id="ARBA00022692"/>
    </source>
</evidence>
<keyword evidence="3 6" id="KW-0812">Transmembrane</keyword>
<keyword evidence="6" id="KW-0813">Transport</keyword>
<keyword evidence="9" id="KW-1185">Reference proteome</keyword>
<comment type="subcellular location">
    <subcellularLocation>
        <location evidence="1">Membrane</location>
        <topology evidence="1">Multi-pass membrane protein</topology>
    </subcellularLocation>
</comment>
<comment type="similarity">
    <text evidence="2 6">Belongs to the MIP/aquaporin (TC 1.A.8) family.</text>
</comment>
<dbReference type="PRINTS" id="PR02020">
    <property type="entry name" value="AQUAPORIN8"/>
</dbReference>
<feature type="transmembrane region" description="Helical" evidence="7">
    <location>
        <begin position="35"/>
        <end position="58"/>
    </location>
</feature>
<feature type="transmembrane region" description="Helical" evidence="7">
    <location>
        <begin position="95"/>
        <end position="116"/>
    </location>
</feature>
<organism evidence="8 9">
    <name type="scientific">Sinocyclocheilus anshuiensis</name>
    <dbReference type="NCBI Taxonomy" id="1608454"/>
    <lineage>
        <taxon>Eukaryota</taxon>
        <taxon>Metazoa</taxon>
        <taxon>Chordata</taxon>
        <taxon>Craniata</taxon>
        <taxon>Vertebrata</taxon>
        <taxon>Euteleostomi</taxon>
        <taxon>Actinopterygii</taxon>
        <taxon>Neopterygii</taxon>
        <taxon>Teleostei</taxon>
        <taxon>Ostariophysi</taxon>
        <taxon>Cypriniformes</taxon>
        <taxon>Cyprinidae</taxon>
        <taxon>Cyprininae</taxon>
        <taxon>Sinocyclocheilus</taxon>
    </lineage>
</organism>
<dbReference type="Pfam" id="PF00230">
    <property type="entry name" value="MIP"/>
    <property type="match status" value="1"/>
</dbReference>
<evidence type="ECO:0000256" key="1">
    <source>
        <dbReference type="ARBA" id="ARBA00004141"/>
    </source>
</evidence>
<evidence type="ECO:0000256" key="4">
    <source>
        <dbReference type="ARBA" id="ARBA00022989"/>
    </source>
</evidence>
<evidence type="ECO:0000256" key="7">
    <source>
        <dbReference type="SAM" id="Phobius"/>
    </source>
</evidence>
<dbReference type="InterPro" id="IPR034294">
    <property type="entry name" value="Aquaporin_transptr"/>
</dbReference>
<dbReference type="Ensembl" id="ENSSANT00000087516.1">
    <property type="protein sequence ID" value="ENSSANP00000082346.1"/>
    <property type="gene ID" value="ENSSANG00000040869.1"/>
</dbReference>